<organism evidence="11 12">
    <name type="scientific">Oceanobacillus sojae</name>
    <dbReference type="NCBI Taxonomy" id="582851"/>
    <lineage>
        <taxon>Bacteria</taxon>
        <taxon>Bacillati</taxon>
        <taxon>Bacillota</taxon>
        <taxon>Bacilli</taxon>
        <taxon>Bacillales</taxon>
        <taxon>Bacillaceae</taxon>
        <taxon>Oceanobacillus</taxon>
    </lineage>
</organism>
<dbReference type="GO" id="GO:0008982">
    <property type="term" value="F:protein-N(PI)-phosphohistidine-sugar phosphotransferase activity"/>
    <property type="evidence" value="ECO:0007669"/>
    <property type="project" value="UniProtKB-UniRule"/>
</dbReference>
<comment type="function">
    <text evidence="8">The phosphoenolpyruvate-dependent sugar phosphotransferase system (PTS), a major carbohydrate active -transport system, catalyzes the phosphorylation of incoming sugar substrates concomitant with their translocation across the cell membrane.</text>
</comment>
<dbReference type="PANTHER" id="PTHR33989">
    <property type="match status" value="1"/>
</dbReference>
<dbReference type="InterPro" id="IPR003352">
    <property type="entry name" value="PTS_EIIC"/>
</dbReference>
<evidence type="ECO:0000256" key="2">
    <source>
        <dbReference type="ARBA" id="ARBA00022448"/>
    </source>
</evidence>
<feature type="transmembrane region" description="Helical" evidence="9">
    <location>
        <begin position="399"/>
        <end position="417"/>
    </location>
</feature>
<feature type="transmembrane region" description="Helical" evidence="9">
    <location>
        <begin position="231"/>
        <end position="250"/>
    </location>
</feature>
<evidence type="ECO:0000256" key="6">
    <source>
        <dbReference type="ARBA" id="ARBA00022989"/>
    </source>
</evidence>
<dbReference type="NCBIfam" id="TIGR00410">
    <property type="entry name" value="lacE"/>
    <property type="match status" value="1"/>
</dbReference>
<keyword evidence="5 9" id="KW-0812">Transmembrane</keyword>
<feature type="transmembrane region" description="Helical" evidence="9">
    <location>
        <begin position="288"/>
        <end position="312"/>
    </location>
</feature>
<keyword evidence="6 9" id="KW-1133">Transmembrane helix</keyword>
<dbReference type="RefSeq" id="WP_147211893.1">
    <property type="nucleotide sequence ID" value="NZ_BJYM01000017.1"/>
</dbReference>
<protein>
    <recommendedName>
        <fullName evidence="8">Permease IIC component</fullName>
    </recommendedName>
</protein>
<evidence type="ECO:0000313" key="12">
    <source>
        <dbReference type="Proteomes" id="UP000321558"/>
    </source>
</evidence>
<accession>A0A511ZNH4</accession>
<dbReference type="GO" id="GO:0005886">
    <property type="term" value="C:plasma membrane"/>
    <property type="evidence" value="ECO:0007669"/>
    <property type="project" value="UniProtKB-SubCell"/>
</dbReference>
<feature type="transmembrane region" description="Helical" evidence="9">
    <location>
        <begin position="332"/>
        <end position="354"/>
    </location>
</feature>
<evidence type="ECO:0000256" key="7">
    <source>
        <dbReference type="ARBA" id="ARBA00023136"/>
    </source>
</evidence>
<dbReference type="GO" id="GO:1902815">
    <property type="term" value="P:N,N'-diacetylchitobiose import"/>
    <property type="evidence" value="ECO:0007669"/>
    <property type="project" value="TreeGrafter"/>
</dbReference>
<keyword evidence="12" id="KW-1185">Reference proteome</keyword>
<name>A0A511ZNH4_9BACI</name>
<dbReference type="OrthoDB" id="1641940at2"/>
<evidence type="ECO:0000256" key="4">
    <source>
        <dbReference type="ARBA" id="ARBA00022597"/>
    </source>
</evidence>
<keyword evidence="4 8" id="KW-0762">Sugar transport</keyword>
<reference evidence="11 12" key="1">
    <citation type="submission" date="2019-07" db="EMBL/GenBank/DDBJ databases">
        <title>Whole genome shotgun sequence of Oceanobacillus sojae NBRC 105379.</title>
        <authorList>
            <person name="Hosoyama A."/>
            <person name="Uohara A."/>
            <person name="Ohji S."/>
            <person name="Ichikawa N."/>
        </authorList>
    </citation>
    <scope>NUCLEOTIDE SEQUENCE [LARGE SCALE GENOMIC DNA]</scope>
    <source>
        <strain evidence="11 12">NBRC 105379</strain>
    </source>
</reference>
<feature type="transmembrane region" description="Helical" evidence="9">
    <location>
        <begin position="361"/>
        <end position="379"/>
    </location>
</feature>
<dbReference type="GO" id="GO:0009401">
    <property type="term" value="P:phosphoenolpyruvate-dependent sugar phosphotransferase system"/>
    <property type="evidence" value="ECO:0007669"/>
    <property type="project" value="InterPro"/>
</dbReference>
<proteinExistence type="predicted"/>
<dbReference type="PANTHER" id="PTHR33989:SF4">
    <property type="entry name" value="PTS SYSTEM N,N'-DIACETYLCHITOBIOSE-SPECIFIC EIIC COMPONENT"/>
    <property type="match status" value="1"/>
</dbReference>
<dbReference type="AlphaFoldDB" id="A0A511ZNH4"/>
<evidence type="ECO:0000256" key="5">
    <source>
        <dbReference type="ARBA" id="ARBA00022692"/>
    </source>
</evidence>
<keyword evidence="7 8" id="KW-0472">Membrane</keyword>
<feature type="transmembrane region" description="Helical" evidence="9">
    <location>
        <begin position="110"/>
        <end position="127"/>
    </location>
</feature>
<dbReference type="STRING" id="582851.GCA_900162665_01838"/>
<dbReference type="EMBL" id="BJYM01000017">
    <property type="protein sequence ID" value="GEN89003.1"/>
    <property type="molecule type" value="Genomic_DNA"/>
</dbReference>
<dbReference type="PIRSF" id="PIRSF006351">
    <property type="entry name" value="PTS_EIIC-Cellobiose"/>
    <property type="match status" value="1"/>
</dbReference>
<gene>
    <name evidence="11" type="ORF">OSO01_37420</name>
</gene>
<sequence length="439" mass="48357">MSKFNSVTAVMENKVMPIANKFGQQRHLAAIRDAFISLLPITLAGGLVAIISSPPVTEETTNGFLLAWEKFALNNAEVLNWVFAFTLGAMSLYVCIGITHFLCRFYKVNSFIPILFSTMGFFLLVTQPQELGFDAKTLEFSFIDGKGLLSAILIGIGTTELYRIMQQKEFGKIKMPPSVPASLSDVFASLIPGIVIIVGYTIVYAIFNSFDTNMAQAMFDFLSPTFKSADSLAFVIFITILTHIFWFFGIHDAALGGVMGPIRDGNISINAAAQMAGEQLPHIFTTSFWTYFTAIGGAGSVIGLAFLLIFLAKSKQLKNVGKVGVVPALFNISEPLIFGIPLMLNPMFLIPFLLTSTLNATISYICMSIGLVGKTFSMLSWQMPPFIGAFFSTLDWKAFVLVILLMILDAILYYPFVKAYDRQLTKRELESMAETDTKS</sequence>
<feature type="transmembrane region" description="Helical" evidence="9">
    <location>
        <begin position="186"/>
        <end position="207"/>
    </location>
</feature>
<dbReference type="PROSITE" id="PS51105">
    <property type="entry name" value="PTS_EIIC_TYPE_3"/>
    <property type="match status" value="1"/>
</dbReference>
<dbReference type="InterPro" id="IPR004501">
    <property type="entry name" value="PTS_EIIC_3"/>
</dbReference>
<feature type="transmembrane region" description="Helical" evidence="9">
    <location>
        <begin position="34"/>
        <end position="52"/>
    </location>
</feature>
<evidence type="ECO:0000313" key="11">
    <source>
        <dbReference type="EMBL" id="GEN89003.1"/>
    </source>
</evidence>
<comment type="subcellular location">
    <subcellularLocation>
        <location evidence="1">Cell membrane</location>
        <topology evidence="1">Multi-pass membrane protein</topology>
    </subcellularLocation>
</comment>
<keyword evidence="2 8" id="KW-0813">Transport</keyword>
<feature type="transmembrane region" description="Helical" evidence="9">
    <location>
        <begin position="78"/>
        <end position="103"/>
    </location>
</feature>
<dbReference type="Pfam" id="PF02378">
    <property type="entry name" value="PTS_EIIC"/>
    <property type="match status" value="1"/>
</dbReference>
<evidence type="ECO:0000256" key="3">
    <source>
        <dbReference type="ARBA" id="ARBA00022475"/>
    </source>
</evidence>
<dbReference type="InterPro" id="IPR051088">
    <property type="entry name" value="PTS_Sugar-EIIC/EIIB"/>
</dbReference>
<feature type="transmembrane region" description="Helical" evidence="9">
    <location>
        <begin position="147"/>
        <end position="165"/>
    </location>
</feature>
<dbReference type="Proteomes" id="UP000321558">
    <property type="component" value="Unassembled WGS sequence"/>
</dbReference>
<evidence type="ECO:0000259" key="10">
    <source>
        <dbReference type="PROSITE" id="PS51105"/>
    </source>
</evidence>
<comment type="caution">
    <text evidence="11">The sequence shown here is derived from an EMBL/GenBank/DDBJ whole genome shotgun (WGS) entry which is preliminary data.</text>
</comment>
<evidence type="ECO:0000256" key="8">
    <source>
        <dbReference type="PIRNR" id="PIRNR006351"/>
    </source>
</evidence>
<evidence type="ECO:0000256" key="9">
    <source>
        <dbReference type="SAM" id="Phobius"/>
    </source>
</evidence>
<keyword evidence="3 8" id="KW-1003">Cell membrane</keyword>
<dbReference type="InterPro" id="IPR004796">
    <property type="entry name" value="PTS_IIC_cello"/>
</dbReference>
<evidence type="ECO:0000256" key="1">
    <source>
        <dbReference type="ARBA" id="ARBA00004651"/>
    </source>
</evidence>
<feature type="domain" description="PTS EIIC type-3" evidence="10">
    <location>
        <begin position="11"/>
        <end position="416"/>
    </location>
</feature>